<dbReference type="EMBL" id="WHVL01000003">
    <property type="protein sequence ID" value="MCB8889359.1"/>
    <property type="molecule type" value="Genomic_DNA"/>
</dbReference>
<dbReference type="Pfam" id="PF09523">
    <property type="entry name" value="DUF2390"/>
    <property type="match status" value="1"/>
</dbReference>
<organism evidence="1 2">
    <name type="scientific">Vreelandella malpeensis</name>
    <dbReference type="NCBI Taxonomy" id="1172368"/>
    <lineage>
        <taxon>Bacteria</taxon>
        <taxon>Pseudomonadati</taxon>
        <taxon>Pseudomonadota</taxon>
        <taxon>Gammaproteobacteria</taxon>
        <taxon>Oceanospirillales</taxon>
        <taxon>Halomonadaceae</taxon>
        <taxon>Vreelandella</taxon>
    </lineage>
</organism>
<sequence length="189" mass="21764">MDSNRSQRLQQAPLWDFACAFYADEQVATACLMLQDEAGVDVCELLFHAWLYHHGLEACRQAVERQRPQREAWQREVTFPLRSLRRELKRQAASSPSIAALREMIKRAELAAEKENLAAWQAFAETSNDAVNRLRKRPGTRLEAAFWLQNQVFSIRIDGFYSFDVSRRARLENAWGVLGSRLDPADPAR</sequence>
<reference evidence="1 2" key="1">
    <citation type="journal article" date="2021" name="Sci. Rep.">
        <title>Genome analysis of a halophilic bacterium Halomonas malpeensis YU-PRIM-29(T) reveals its exopolysaccharide and pigment producing capabilities.</title>
        <authorList>
            <person name="Athmika"/>
            <person name="Ghate S.D."/>
            <person name="Arun A.B."/>
            <person name="Rao S.S."/>
            <person name="Kumar S.T.A."/>
            <person name="Kandiyil M.K."/>
            <person name="Saptami K."/>
            <person name="Rekha P.D."/>
        </authorList>
    </citation>
    <scope>NUCLEOTIDE SEQUENCE [LARGE SCALE GENOMIC DNA]</scope>
    <source>
        <strain evidence="2">prim 29</strain>
    </source>
</reference>
<gene>
    <name evidence="1" type="ORF">GEV37_09570</name>
</gene>
<keyword evidence="2" id="KW-1185">Reference proteome</keyword>
<accession>A0ABS8DST8</accession>
<comment type="caution">
    <text evidence="1">The sequence shown here is derived from an EMBL/GenBank/DDBJ whole genome shotgun (WGS) entry which is preliminary data.</text>
</comment>
<proteinExistence type="predicted"/>
<name>A0ABS8DST8_9GAMM</name>
<evidence type="ECO:0000313" key="2">
    <source>
        <dbReference type="Proteomes" id="UP001319882"/>
    </source>
</evidence>
<dbReference type="InterPro" id="IPR012659">
    <property type="entry name" value="CHP02444"/>
</dbReference>
<dbReference type="RefSeq" id="WP_227390137.1">
    <property type="nucleotide sequence ID" value="NZ_JBHSCJ010000004.1"/>
</dbReference>
<dbReference type="Proteomes" id="UP001319882">
    <property type="component" value="Unassembled WGS sequence"/>
</dbReference>
<evidence type="ECO:0000313" key="1">
    <source>
        <dbReference type="EMBL" id="MCB8889359.1"/>
    </source>
</evidence>
<protein>
    <submittedName>
        <fullName evidence="1">TIGR02444 family protein</fullName>
    </submittedName>
</protein>
<dbReference type="NCBIfam" id="TIGR02444">
    <property type="entry name" value="TIGR02444 family protein"/>
    <property type="match status" value="1"/>
</dbReference>